<feature type="region of interest" description="Disordered" evidence="1">
    <location>
        <begin position="94"/>
        <end position="131"/>
    </location>
</feature>
<evidence type="ECO:0000256" key="1">
    <source>
        <dbReference type="SAM" id="MobiDB-lite"/>
    </source>
</evidence>
<dbReference type="EMBL" id="UINC01069645">
    <property type="protein sequence ID" value="SVC03178.1"/>
    <property type="molecule type" value="Genomic_DNA"/>
</dbReference>
<dbReference type="AlphaFoldDB" id="A0A382IUC2"/>
<protein>
    <submittedName>
        <fullName evidence="2">Uncharacterized protein</fullName>
    </submittedName>
</protein>
<organism evidence="2">
    <name type="scientific">marine metagenome</name>
    <dbReference type="NCBI Taxonomy" id="408172"/>
    <lineage>
        <taxon>unclassified sequences</taxon>
        <taxon>metagenomes</taxon>
        <taxon>ecological metagenomes</taxon>
    </lineage>
</organism>
<sequence length="131" mass="14387">MMERFYLKIIAGTCFFAAIFLAGNPVWAQSGGHASVGLGHGEEGYLHLEEMVKHLEFSLQMPDASEQLRTHGPMALRHAKEALKHYNEALKHGSESLGRRASMPMEEGSGGGLGDGYRDDGFSQRHDEGSR</sequence>
<reference evidence="2" key="1">
    <citation type="submission" date="2018-05" db="EMBL/GenBank/DDBJ databases">
        <authorList>
            <person name="Lanie J.A."/>
            <person name="Ng W.-L."/>
            <person name="Kazmierczak K.M."/>
            <person name="Andrzejewski T.M."/>
            <person name="Davidsen T.M."/>
            <person name="Wayne K.J."/>
            <person name="Tettelin H."/>
            <person name="Glass J.I."/>
            <person name="Rusch D."/>
            <person name="Podicherti R."/>
            <person name="Tsui H.-C.T."/>
            <person name="Winkler M.E."/>
        </authorList>
    </citation>
    <scope>NUCLEOTIDE SEQUENCE</scope>
</reference>
<gene>
    <name evidence="2" type="ORF">METZ01_LOCUS256032</name>
</gene>
<dbReference type="Gene3D" id="1.20.120.660">
    <property type="entry name" value="IL-4 antagonist (De novo design) like domain"/>
    <property type="match status" value="1"/>
</dbReference>
<feature type="compositionally biased region" description="Basic and acidic residues" evidence="1">
    <location>
        <begin position="116"/>
        <end position="131"/>
    </location>
</feature>
<accession>A0A382IUC2</accession>
<evidence type="ECO:0000313" key="2">
    <source>
        <dbReference type="EMBL" id="SVC03178.1"/>
    </source>
</evidence>
<name>A0A382IUC2_9ZZZZ</name>
<proteinExistence type="predicted"/>